<keyword evidence="2" id="KW-0812">Transmembrane</keyword>
<keyword evidence="2" id="KW-0472">Membrane</keyword>
<feature type="region of interest" description="Disordered" evidence="1">
    <location>
        <begin position="271"/>
        <end position="328"/>
    </location>
</feature>
<sequence length="328" mass="36856">MMSLPVWILKPLITSFVIQSWRIVFMVYGFNVLRRAVSDEKYKHVQWAIPLTFIVTLILELLLYVSGVHFGMDMWFVKATVSKVLELLLSLISLVVSQMMTDKFHADIPVGERLFAHLVVQNCLSFTVGWVAMETMVQLAVMLEKLRDVSSDGLWTMMLFGTISHNVIWTYDENIRCRELCRVAVTTHVHAPVIMFMAWTLPSVPEGVTLHMAHLGNILTAQIVSPVKIYFTVNPETYSEAMERRNGRLPSRLELVQKHSLKGRDCRIVLGRQADPGLPPPPSQSGTARGKAAYRRGAGGPRTCTAPAAARSASSLRQLGRRKAFPHT</sequence>
<dbReference type="AlphaFoldDB" id="C3Y668"/>
<feature type="compositionally biased region" description="Low complexity" evidence="1">
    <location>
        <begin position="301"/>
        <end position="318"/>
    </location>
</feature>
<evidence type="ECO:0000256" key="1">
    <source>
        <dbReference type="SAM" id="MobiDB-lite"/>
    </source>
</evidence>
<keyword evidence="2" id="KW-1133">Transmembrane helix</keyword>
<accession>C3Y668</accession>
<name>C3Y668_BRAFL</name>
<feature type="transmembrane region" description="Helical" evidence="2">
    <location>
        <begin position="12"/>
        <end position="33"/>
    </location>
</feature>
<proteinExistence type="predicted"/>
<dbReference type="InParanoid" id="C3Y668"/>
<feature type="compositionally biased region" description="Basic residues" evidence="1">
    <location>
        <begin position="319"/>
        <end position="328"/>
    </location>
</feature>
<organism>
    <name type="scientific">Branchiostoma floridae</name>
    <name type="common">Florida lancelet</name>
    <name type="synonym">Amphioxus</name>
    <dbReference type="NCBI Taxonomy" id="7739"/>
    <lineage>
        <taxon>Eukaryota</taxon>
        <taxon>Metazoa</taxon>
        <taxon>Chordata</taxon>
        <taxon>Cephalochordata</taxon>
        <taxon>Leptocardii</taxon>
        <taxon>Amphioxiformes</taxon>
        <taxon>Branchiostomatidae</taxon>
        <taxon>Branchiostoma</taxon>
    </lineage>
</organism>
<feature type="transmembrane region" description="Helical" evidence="2">
    <location>
        <begin position="45"/>
        <end position="64"/>
    </location>
</feature>
<evidence type="ECO:0000313" key="3">
    <source>
        <dbReference type="EMBL" id="EEN64465.1"/>
    </source>
</evidence>
<reference evidence="3" key="1">
    <citation type="journal article" date="2008" name="Nature">
        <title>The amphioxus genome and the evolution of the chordate karyotype.</title>
        <authorList>
            <consortium name="US DOE Joint Genome Institute (JGI-PGF)"/>
            <person name="Putnam N.H."/>
            <person name="Butts T."/>
            <person name="Ferrier D.E.K."/>
            <person name="Furlong R.F."/>
            <person name="Hellsten U."/>
            <person name="Kawashima T."/>
            <person name="Robinson-Rechavi M."/>
            <person name="Shoguchi E."/>
            <person name="Terry A."/>
            <person name="Yu J.-K."/>
            <person name="Benito-Gutierrez E.L."/>
            <person name="Dubchak I."/>
            <person name="Garcia-Fernandez J."/>
            <person name="Gibson-Brown J.J."/>
            <person name="Grigoriev I.V."/>
            <person name="Horton A.C."/>
            <person name="de Jong P.J."/>
            <person name="Jurka J."/>
            <person name="Kapitonov V.V."/>
            <person name="Kohara Y."/>
            <person name="Kuroki Y."/>
            <person name="Lindquist E."/>
            <person name="Lucas S."/>
            <person name="Osoegawa K."/>
            <person name="Pennacchio L.A."/>
            <person name="Salamov A.A."/>
            <person name="Satou Y."/>
            <person name="Sauka-Spengler T."/>
            <person name="Schmutz J."/>
            <person name="Shin-I T."/>
            <person name="Toyoda A."/>
            <person name="Bronner-Fraser M."/>
            <person name="Fujiyama A."/>
            <person name="Holland L.Z."/>
            <person name="Holland P.W.H."/>
            <person name="Satoh N."/>
            <person name="Rokhsar D.S."/>
        </authorList>
    </citation>
    <scope>NUCLEOTIDE SEQUENCE [LARGE SCALE GENOMIC DNA]</scope>
    <source>
        <strain evidence="3">S238N-H82</strain>
        <tissue evidence="3">Testes</tissue>
    </source>
</reference>
<dbReference type="EMBL" id="GG666487">
    <property type="protein sequence ID" value="EEN64465.1"/>
    <property type="molecule type" value="Genomic_DNA"/>
</dbReference>
<evidence type="ECO:0000256" key="2">
    <source>
        <dbReference type="SAM" id="Phobius"/>
    </source>
</evidence>
<gene>
    <name evidence="3" type="ORF">BRAFLDRAFT_96591</name>
</gene>
<protein>
    <submittedName>
        <fullName evidence="3">Uncharacterized protein</fullName>
    </submittedName>
</protein>